<evidence type="ECO:0000313" key="1">
    <source>
        <dbReference type="EMBL" id="GAV06267.1"/>
    </source>
</evidence>
<evidence type="ECO:0000313" key="2">
    <source>
        <dbReference type="Proteomes" id="UP000186922"/>
    </source>
</evidence>
<dbReference type="EMBL" id="BDGG01000013">
    <property type="protein sequence ID" value="GAV06267.1"/>
    <property type="molecule type" value="Genomic_DNA"/>
</dbReference>
<comment type="caution">
    <text evidence="1">The sequence shown here is derived from an EMBL/GenBank/DDBJ whole genome shotgun (WGS) entry which is preliminary data.</text>
</comment>
<reference evidence="1 2" key="1">
    <citation type="journal article" date="2016" name="Nat. Commun.">
        <title>Extremotolerant tardigrade genome and improved radiotolerance of human cultured cells by tardigrade-unique protein.</title>
        <authorList>
            <person name="Hashimoto T."/>
            <person name="Horikawa D.D."/>
            <person name="Saito Y."/>
            <person name="Kuwahara H."/>
            <person name="Kozuka-Hata H."/>
            <person name="Shin-I T."/>
            <person name="Minakuchi Y."/>
            <person name="Ohishi K."/>
            <person name="Motoyama A."/>
            <person name="Aizu T."/>
            <person name="Enomoto A."/>
            <person name="Kondo K."/>
            <person name="Tanaka S."/>
            <person name="Hara Y."/>
            <person name="Koshikawa S."/>
            <person name="Sagara H."/>
            <person name="Miura T."/>
            <person name="Yokobori S."/>
            <person name="Miyagawa K."/>
            <person name="Suzuki Y."/>
            <person name="Kubo T."/>
            <person name="Oyama M."/>
            <person name="Kohara Y."/>
            <person name="Fujiyama A."/>
            <person name="Arakawa K."/>
            <person name="Katayama T."/>
            <person name="Toyoda A."/>
            <person name="Kunieda T."/>
        </authorList>
    </citation>
    <scope>NUCLEOTIDE SEQUENCE [LARGE SCALE GENOMIC DNA]</scope>
    <source>
        <strain evidence="1 2">YOKOZUNA-1</strain>
    </source>
</reference>
<proteinExistence type="predicted"/>
<protein>
    <submittedName>
        <fullName evidence="1">Uncharacterized protein</fullName>
    </submittedName>
</protein>
<keyword evidence="2" id="KW-1185">Reference proteome</keyword>
<dbReference type="AlphaFoldDB" id="A0A1D1VXW3"/>
<dbReference type="Proteomes" id="UP000186922">
    <property type="component" value="Unassembled WGS sequence"/>
</dbReference>
<sequence length="156" mass="17660">LGYFFVSHYGWWIGGHFRLHTSRQHVGHERFTVVHQRGIHCGNASCTCLPGYLSATVGLPGDYGDLSYGGFSVSIQQFSLMSDDAFVLLSGAWKEPRHIDERDYRNVEGVEEANEARAFYRSVDIQTTFNDFFGWFPTISTVLPFTLPNPVMIFLA</sequence>
<name>A0A1D1VXW3_RAMVA</name>
<accession>A0A1D1VXW3</accession>
<organism evidence="1 2">
    <name type="scientific">Ramazzottius varieornatus</name>
    <name type="common">Water bear</name>
    <name type="synonym">Tardigrade</name>
    <dbReference type="NCBI Taxonomy" id="947166"/>
    <lineage>
        <taxon>Eukaryota</taxon>
        <taxon>Metazoa</taxon>
        <taxon>Ecdysozoa</taxon>
        <taxon>Tardigrada</taxon>
        <taxon>Eutardigrada</taxon>
        <taxon>Parachela</taxon>
        <taxon>Hypsibioidea</taxon>
        <taxon>Ramazzottiidae</taxon>
        <taxon>Ramazzottius</taxon>
    </lineage>
</organism>
<gene>
    <name evidence="1" type="primary">RvY_16285-1</name>
    <name evidence="1" type="synonym">RvY_16285.1</name>
    <name evidence="1" type="ORF">RvY_16285</name>
</gene>
<feature type="non-terminal residue" evidence="1">
    <location>
        <position position="1"/>
    </location>
</feature>